<dbReference type="SUPFAM" id="SSF50370">
    <property type="entry name" value="Ricin B-like lectins"/>
    <property type="match status" value="1"/>
</dbReference>
<accession>A0A542YHU0</accession>
<evidence type="ECO:0000313" key="4">
    <source>
        <dbReference type="EMBL" id="TQL47642.1"/>
    </source>
</evidence>
<dbReference type="GO" id="GO:0030246">
    <property type="term" value="F:carbohydrate binding"/>
    <property type="evidence" value="ECO:0007669"/>
    <property type="project" value="UniProtKB-KW"/>
</dbReference>
<feature type="domain" description="Ricin B lectin" evidence="3">
    <location>
        <begin position="225"/>
        <end position="367"/>
    </location>
</feature>
<dbReference type="EMBL" id="VFOM01000001">
    <property type="protein sequence ID" value="TQL47642.1"/>
    <property type="molecule type" value="Genomic_DNA"/>
</dbReference>
<evidence type="ECO:0000256" key="2">
    <source>
        <dbReference type="SAM" id="Phobius"/>
    </source>
</evidence>
<proteinExistence type="predicted"/>
<dbReference type="PROSITE" id="PS50231">
    <property type="entry name" value="RICIN_B_LECTIN"/>
    <property type="match status" value="1"/>
</dbReference>
<dbReference type="Gene3D" id="2.80.10.50">
    <property type="match status" value="2"/>
</dbReference>
<feature type="transmembrane region" description="Helical" evidence="2">
    <location>
        <begin position="20"/>
        <end position="47"/>
    </location>
</feature>
<keyword evidence="4" id="KW-0430">Lectin</keyword>
<name>A0A542YHU0_9MICO</name>
<dbReference type="AlphaFoldDB" id="A0A542YHU0"/>
<dbReference type="Proteomes" id="UP000317998">
    <property type="component" value="Unassembled WGS sequence"/>
</dbReference>
<dbReference type="InterPro" id="IPR000772">
    <property type="entry name" value="Ricin_B_lectin"/>
</dbReference>
<evidence type="ECO:0000313" key="5">
    <source>
        <dbReference type="Proteomes" id="UP000317998"/>
    </source>
</evidence>
<dbReference type="InterPro" id="IPR035992">
    <property type="entry name" value="Ricin_B-like_lectins"/>
</dbReference>
<keyword evidence="2" id="KW-0472">Membrane</keyword>
<feature type="region of interest" description="Disordered" evidence="1">
    <location>
        <begin position="677"/>
        <end position="699"/>
    </location>
</feature>
<keyword evidence="2" id="KW-0812">Transmembrane</keyword>
<dbReference type="CDD" id="cd00161">
    <property type="entry name" value="beta-trefoil_Ricin-like"/>
    <property type="match status" value="1"/>
</dbReference>
<keyword evidence="2" id="KW-1133">Transmembrane helix</keyword>
<sequence length="802" mass="83781">MGRASVFRRLADFISTPGRIVIVAGVAALVTLLAVTGAGVGQTLALWNSQAVATSSASSATLVLTTENFTSSAFTFRNDSLSKRSSVTVSNTTATSSTTAADLTIGLDSASGSAAIAAAVTVTMWRVALTADCATGAPTGTIRTGSWASFPGFTETALLPAGAKVKYCIDSTVAERSTLATASGSQTIAPRITASIAVGSFAVTTTASTTQQTSYIYPATSQPSSHTWFQIRNAATTQCVDVNGGNNGAGTNLIDFACKTGTDTGTYNQDWSFSTASNDPRYVTIAARYNDALIIGPRSTGLVELQERTANAEAQQWQLQLRSNAGGTNTYQIVNRASGLCLQAPATGIDLELRSCDGTTRQGYTLTVRLVETPVISTLNCVNTTGVTPQSVTLSWSQPAFGDYVIQAQKSGGTWGTIGTATEGSTSYTMPAADSGWSNGNRAIRVVYGTSTLITSQIWKGTTGSEHRLRCSQPTATVAGIACVNTPTGLSFSWSEPAIGNYVFQARNGNGTWRDLGTASADATTFSPSDNTQLSAGVLNMRITYNSTALSSAITSLWKGQLTQNGANVLQCAAPTASFTSLSCVDSGWNGVTIGWGHPALGTYNVDLFTVDRTWTSAGTANRWATSVTVTPANNWADGTRILRVSYGTESATIEVAKSGRANTNDAHVLRCITAGRSGVSQPSTPEDSGSSSVVPPVTTTPTKTAALSGSDGYFLGLLWDAQVVGAKTDYTVLLDGQPFSITAVNEYAKDRLQLYPEQFVGVSVGNKVLEIFDGTTLVISQPLRITDDVNAPSVNRKVFAR</sequence>
<dbReference type="Pfam" id="PF00652">
    <property type="entry name" value="Ricin_B_lectin"/>
    <property type="match status" value="1"/>
</dbReference>
<dbReference type="OrthoDB" id="5100464at2"/>
<feature type="compositionally biased region" description="Polar residues" evidence="1">
    <location>
        <begin position="679"/>
        <end position="690"/>
    </location>
</feature>
<evidence type="ECO:0000256" key="1">
    <source>
        <dbReference type="SAM" id="MobiDB-lite"/>
    </source>
</evidence>
<gene>
    <name evidence="4" type="ORF">FB562_0708</name>
</gene>
<dbReference type="RefSeq" id="WP_141879868.1">
    <property type="nucleotide sequence ID" value="NZ_VFOM01000001.1"/>
</dbReference>
<organism evidence="4 5">
    <name type="scientific">Homoserinimonas aerilata</name>
    <dbReference type="NCBI Taxonomy" id="1162970"/>
    <lineage>
        <taxon>Bacteria</taxon>
        <taxon>Bacillati</taxon>
        <taxon>Actinomycetota</taxon>
        <taxon>Actinomycetes</taxon>
        <taxon>Micrococcales</taxon>
        <taxon>Microbacteriaceae</taxon>
        <taxon>Homoserinimonas</taxon>
    </lineage>
</organism>
<reference evidence="4 5" key="1">
    <citation type="submission" date="2019-06" db="EMBL/GenBank/DDBJ databases">
        <title>Sequencing the genomes of 1000 actinobacteria strains.</title>
        <authorList>
            <person name="Klenk H.-P."/>
        </authorList>
    </citation>
    <scope>NUCLEOTIDE SEQUENCE [LARGE SCALE GENOMIC DNA]</scope>
    <source>
        <strain evidence="4 5">DSM 26477</strain>
    </source>
</reference>
<dbReference type="SMART" id="SM00458">
    <property type="entry name" value="RICIN"/>
    <property type="match status" value="1"/>
</dbReference>
<comment type="caution">
    <text evidence="4">The sequence shown here is derived from an EMBL/GenBank/DDBJ whole genome shotgun (WGS) entry which is preliminary data.</text>
</comment>
<protein>
    <submittedName>
        <fullName evidence="4">Ricin-type beta-trefoil lectin protein</fullName>
    </submittedName>
</protein>
<keyword evidence="5" id="KW-1185">Reference proteome</keyword>
<evidence type="ECO:0000259" key="3">
    <source>
        <dbReference type="SMART" id="SM00458"/>
    </source>
</evidence>